<comment type="caution">
    <text evidence="1">The sequence shown here is derived from an EMBL/GenBank/DDBJ whole genome shotgun (WGS) entry which is preliminary data.</text>
</comment>
<accession>X1RM93</accession>
<dbReference type="EMBL" id="BARW01008218">
    <property type="protein sequence ID" value="GAI81877.1"/>
    <property type="molecule type" value="Genomic_DNA"/>
</dbReference>
<sequence>MFLDELSRILRLRVPADQIITLAQKETEKIMLAEEGLERQRIIALHQRFVGVEEEGMEKYVEYLSNEETISLNTARENLPILVKPFRSLNIIKITPATSGDPAEAYLRFGNVASPKYKVRRGNVSGKFQHILLTNTAQPGASITYIISQNPDTRFNMLEDERIAVGTQPHIYDVTMTLANEEYSQLLPPNTSYLKTTLTDGTPYKFAFEAGKVVAASGFIYQPADIPFVLDGIRFFGKTFYFASVAAGKKMSMLVLQ</sequence>
<name>X1RM93_9ZZZZ</name>
<protein>
    <submittedName>
        <fullName evidence="1">Uncharacterized protein</fullName>
    </submittedName>
</protein>
<gene>
    <name evidence="1" type="ORF">S12H4_16917</name>
</gene>
<proteinExistence type="predicted"/>
<evidence type="ECO:0000313" key="1">
    <source>
        <dbReference type="EMBL" id="GAI81877.1"/>
    </source>
</evidence>
<reference evidence="1" key="1">
    <citation type="journal article" date="2014" name="Front. Microbiol.">
        <title>High frequency of phylogenetically diverse reductive dehalogenase-homologous genes in deep subseafloor sedimentary metagenomes.</title>
        <authorList>
            <person name="Kawai M."/>
            <person name="Futagami T."/>
            <person name="Toyoda A."/>
            <person name="Takaki Y."/>
            <person name="Nishi S."/>
            <person name="Hori S."/>
            <person name="Arai W."/>
            <person name="Tsubouchi T."/>
            <person name="Morono Y."/>
            <person name="Uchiyama I."/>
            <person name="Ito T."/>
            <person name="Fujiyama A."/>
            <person name="Inagaki F."/>
            <person name="Takami H."/>
        </authorList>
    </citation>
    <scope>NUCLEOTIDE SEQUENCE</scope>
    <source>
        <strain evidence="1">Expedition CK06-06</strain>
    </source>
</reference>
<organism evidence="1">
    <name type="scientific">marine sediment metagenome</name>
    <dbReference type="NCBI Taxonomy" id="412755"/>
    <lineage>
        <taxon>unclassified sequences</taxon>
        <taxon>metagenomes</taxon>
        <taxon>ecological metagenomes</taxon>
    </lineage>
</organism>
<dbReference type="AlphaFoldDB" id="X1RM93"/>